<keyword evidence="2" id="KW-1185">Reference proteome</keyword>
<dbReference type="RefSeq" id="XP_041220691.1">
    <property type="nucleotide sequence ID" value="XM_041369929.1"/>
</dbReference>
<proteinExistence type="predicted"/>
<sequence length="145" mass="15493">MSAIGLQGVSLNDECTEALPFKMVTGGIIDGARHYENAVQVGVGVGQSGVKHEDVFISEEKLHRCPGRDSCAGALDNQVIQELYKGGLLQRGQNVSYPTAVFGWEIEPTDMAKLDALDRGKEGAITWNPVEVDQGVRLATSGLPP</sequence>
<gene>
    <name evidence="1" type="ORF">F5891DRAFT_1253953</name>
</gene>
<protein>
    <submittedName>
        <fullName evidence="1">Uncharacterized protein</fullName>
    </submittedName>
</protein>
<comment type="caution">
    <text evidence="1">The sequence shown here is derived from an EMBL/GenBank/DDBJ whole genome shotgun (WGS) entry which is preliminary data.</text>
</comment>
<name>A0AAD4DWE4_9AGAM</name>
<accession>A0AAD4DWE4</accession>
<reference evidence="1" key="1">
    <citation type="journal article" date="2020" name="New Phytol.">
        <title>Comparative genomics reveals dynamic genome evolution in host specialist ectomycorrhizal fungi.</title>
        <authorList>
            <person name="Lofgren L.A."/>
            <person name="Nguyen N.H."/>
            <person name="Vilgalys R."/>
            <person name="Ruytinx J."/>
            <person name="Liao H.L."/>
            <person name="Branco S."/>
            <person name="Kuo A."/>
            <person name="LaButti K."/>
            <person name="Lipzen A."/>
            <person name="Andreopoulos W."/>
            <person name="Pangilinan J."/>
            <person name="Riley R."/>
            <person name="Hundley H."/>
            <person name="Na H."/>
            <person name="Barry K."/>
            <person name="Grigoriev I.V."/>
            <person name="Stajich J.E."/>
            <person name="Kennedy P.G."/>
        </authorList>
    </citation>
    <scope>NUCLEOTIDE SEQUENCE</scope>
    <source>
        <strain evidence="1">FC203</strain>
    </source>
</reference>
<evidence type="ECO:0000313" key="1">
    <source>
        <dbReference type="EMBL" id="KAG1895115.1"/>
    </source>
</evidence>
<dbReference type="AlphaFoldDB" id="A0AAD4DWE4"/>
<evidence type="ECO:0000313" key="2">
    <source>
        <dbReference type="Proteomes" id="UP001195769"/>
    </source>
</evidence>
<dbReference type="Proteomes" id="UP001195769">
    <property type="component" value="Unassembled WGS sequence"/>
</dbReference>
<organism evidence="1 2">
    <name type="scientific">Suillus fuscotomentosus</name>
    <dbReference type="NCBI Taxonomy" id="1912939"/>
    <lineage>
        <taxon>Eukaryota</taxon>
        <taxon>Fungi</taxon>
        <taxon>Dikarya</taxon>
        <taxon>Basidiomycota</taxon>
        <taxon>Agaricomycotina</taxon>
        <taxon>Agaricomycetes</taxon>
        <taxon>Agaricomycetidae</taxon>
        <taxon>Boletales</taxon>
        <taxon>Suillineae</taxon>
        <taxon>Suillaceae</taxon>
        <taxon>Suillus</taxon>
    </lineage>
</organism>
<dbReference type="GeneID" id="64664227"/>
<dbReference type="EMBL" id="JABBWK010000070">
    <property type="protein sequence ID" value="KAG1895115.1"/>
    <property type="molecule type" value="Genomic_DNA"/>
</dbReference>